<gene>
    <name evidence="14" type="ORF">V6242_10365</name>
</gene>
<dbReference type="PROSITE" id="PS50198">
    <property type="entry name" value="PPIC_PPIASE_2"/>
    <property type="match status" value="1"/>
</dbReference>
<keyword evidence="11" id="KW-0697">Rotamase</keyword>
<evidence type="ECO:0000256" key="11">
    <source>
        <dbReference type="PROSITE-ProRule" id="PRU00278"/>
    </source>
</evidence>
<keyword evidence="6 12" id="KW-0472">Membrane</keyword>
<keyword evidence="5 12" id="KW-1133">Transmembrane helix</keyword>
<feature type="transmembrane region" description="Helical" evidence="12">
    <location>
        <begin position="12"/>
        <end position="34"/>
    </location>
</feature>
<accession>A0ABU9G5J6</accession>
<comment type="similarity">
    <text evidence="8">Belongs to the PpiD chaperone family.</text>
</comment>
<dbReference type="Pfam" id="PF13616">
    <property type="entry name" value="Rotamase_3"/>
    <property type="match status" value="1"/>
</dbReference>
<keyword evidence="3" id="KW-0997">Cell inner membrane</keyword>
<organism evidence="14 15">
    <name type="scientific">Marinomonas arenicola</name>
    <dbReference type="NCBI Taxonomy" id="569601"/>
    <lineage>
        <taxon>Bacteria</taxon>
        <taxon>Pseudomonadati</taxon>
        <taxon>Pseudomonadota</taxon>
        <taxon>Gammaproteobacteria</taxon>
        <taxon>Oceanospirillales</taxon>
        <taxon>Oceanospirillaceae</taxon>
        <taxon>Marinomonas</taxon>
    </lineage>
</organism>
<dbReference type="InterPro" id="IPR000297">
    <property type="entry name" value="PPIase_PpiC"/>
</dbReference>
<evidence type="ECO:0000256" key="9">
    <source>
        <dbReference type="ARBA" id="ARBA00040743"/>
    </source>
</evidence>
<dbReference type="RefSeq" id="WP_341567294.1">
    <property type="nucleotide sequence ID" value="NZ_JBAKAR010000007.1"/>
</dbReference>
<dbReference type="InterPro" id="IPR046357">
    <property type="entry name" value="PPIase_dom_sf"/>
</dbReference>
<evidence type="ECO:0000256" key="4">
    <source>
        <dbReference type="ARBA" id="ARBA00022692"/>
    </source>
</evidence>
<name>A0ABU9G5J6_9GAMM</name>
<dbReference type="Gene3D" id="1.10.4030.10">
    <property type="entry name" value="Porin chaperone SurA, peptide-binding domain"/>
    <property type="match status" value="1"/>
</dbReference>
<dbReference type="Pfam" id="PF13624">
    <property type="entry name" value="SurA_N_3"/>
    <property type="match status" value="1"/>
</dbReference>
<evidence type="ECO:0000256" key="1">
    <source>
        <dbReference type="ARBA" id="ARBA00004382"/>
    </source>
</evidence>
<keyword evidence="2" id="KW-1003">Cell membrane</keyword>
<dbReference type="InterPro" id="IPR027304">
    <property type="entry name" value="Trigger_fact/SurA_dom_sf"/>
</dbReference>
<keyword evidence="7" id="KW-0143">Chaperone</keyword>
<evidence type="ECO:0000256" key="6">
    <source>
        <dbReference type="ARBA" id="ARBA00023136"/>
    </source>
</evidence>
<sequence length="610" mass="66660">MLQDIRDKSQGIVVKIIVGFIVVTFALFGVDALVQSFNSNDKVAEVDGTDITRTQMLQGAETQRRQLISMMGGNVNPALLQENVLQSRAINELIQRALLSNQATALDLGVSDEQVNAYLLQAGQFQTDGKFDQTKYLSFINSLGYTPLAFKNRIKEDILIQQTRNAIAGSEFVLPYQVNSIAQLQTQERSYDYVEFSLANEAENTNISDAELKAYYDAHQSDFKTPEEVKVDYVVIKSSDFNNKVKVTDAELQDAYKAFTAGAAKEERDASHILIDTSSRTEAEAKARLAEVKAKLDAGAKFADLAKQYSDDIGSKNSGGELGYIAKGSMLKPFEDTLFSMKKGDVASVETKFGFHLIKLNAISEAKVPSFADKKAELEKTLIASKTRDALLGAHEDITDLAYASDQLDALAKEYGVKVQTSDYFSRQGGSDALTSNPAVINAAFGDTVLKDDQNSDLIEVNDDEVVVIHLKDHKEEAVQSFADAKAAVTSKVVQEKAVASLKAKAEAAKTASSTKWKSVVSAKRGQDEVTSLVFTMPHPKDKPVVEVKTLTNGDLALIRLNKVAAGSEEATDSQKQAYESYLNQTEATMSTQAQQKLLEDNADIERTAL</sequence>
<evidence type="ECO:0000256" key="8">
    <source>
        <dbReference type="ARBA" id="ARBA00038408"/>
    </source>
</evidence>
<dbReference type="PANTHER" id="PTHR47529:SF1">
    <property type="entry name" value="PERIPLASMIC CHAPERONE PPID"/>
    <property type="match status" value="1"/>
</dbReference>
<dbReference type="InterPro" id="IPR023058">
    <property type="entry name" value="PPIase_PpiC_CS"/>
</dbReference>
<dbReference type="PROSITE" id="PS01096">
    <property type="entry name" value="PPIC_PPIASE_1"/>
    <property type="match status" value="1"/>
</dbReference>
<evidence type="ECO:0000256" key="7">
    <source>
        <dbReference type="ARBA" id="ARBA00023186"/>
    </source>
</evidence>
<dbReference type="EMBL" id="JBAKAR010000007">
    <property type="protein sequence ID" value="MEL0613550.1"/>
    <property type="molecule type" value="Genomic_DNA"/>
</dbReference>
<keyword evidence="11" id="KW-0413">Isomerase</keyword>
<keyword evidence="15" id="KW-1185">Reference proteome</keyword>
<dbReference type="Gene3D" id="3.10.50.40">
    <property type="match status" value="1"/>
</dbReference>
<dbReference type="SUPFAM" id="SSF109998">
    <property type="entry name" value="Triger factor/SurA peptide-binding domain-like"/>
    <property type="match status" value="1"/>
</dbReference>
<reference evidence="14 15" key="1">
    <citation type="submission" date="2024-02" db="EMBL/GenBank/DDBJ databases">
        <title>Bacteria isolated from the canopy kelp, Nereocystis luetkeana.</title>
        <authorList>
            <person name="Pfister C.A."/>
            <person name="Younker I.T."/>
            <person name="Light S.H."/>
        </authorList>
    </citation>
    <scope>NUCLEOTIDE SEQUENCE [LARGE SCALE GENOMIC DNA]</scope>
    <source>
        <strain evidence="14 15">TI.4.07</strain>
    </source>
</reference>
<comment type="subcellular location">
    <subcellularLocation>
        <location evidence="1">Cell inner membrane</location>
        <topology evidence="1">Single-pass type II membrane protein</topology>
        <orientation evidence="1">Periplasmic side</orientation>
    </subcellularLocation>
</comment>
<dbReference type="SUPFAM" id="SSF54534">
    <property type="entry name" value="FKBP-like"/>
    <property type="match status" value="1"/>
</dbReference>
<feature type="domain" description="PpiC" evidence="13">
    <location>
        <begin position="265"/>
        <end position="362"/>
    </location>
</feature>
<comment type="caution">
    <text evidence="14">The sequence shown here is derived from an EMBL/GenBank/DDBJ whole genome shotgun (WGS) entry which is preliminary data.</text>
</comment>
<evidence type="ECO:0000256" key="12">
    <source>
        <dbReference type="SAM" id="Phobius"/>
    </source>
</evidence>
<keyword evidence="4 12" id="KW-0812">Transmembrane</keyword>
<evidence type="ECO:0000313" key="14">
    <source>
        <dbReference type="EMBL" id="MEL0613550.1"/>
    </source>
</evidence>
<dbReference type="InterPro" id="IPR052029">
    <property type="entry name" value="PpiD_chaperone"/>
</dbReference>
<proteinExistence type="inferred from homology"/>
<evidence type="ECO:0000313" key="15">
    <source>
        <dbReference type="Proteomes" id="UP001379949"/>
    </source>
</evidence>
<protein>
    <recommendedName>
        <fullName evidence="9">Periplasmic chaperone PpiD</fullName>
    </recommendedName>
    <alternativeName>
        <fullName evidence="10">Periplasmic folding chaperone</fullName>
    </alternativeName>
</protein>
<evidence type="ECO:0000256" key="5">
    <source>
        <dbReference type="ARBA" id="ARBA00022989"/>
    </source>
</evidence>
<evidence type="ECO:0000256" key="3">
    <source>
        <dbReference type="ARBA" id="ARBA00022519"/>
    </source>
</evidence>
<dbReference type="Proteomes" id="UP001379949">
    <property type="component" value="Unassembled WGS sequence"/>
</dbReference>
<evidence type="ECO:0000256" key="2">
    <source>
        <dbReference type="ARBA" id="ARBA00022475"/>
    </source>
</evidence>
<dbReference type="PANTHER" id="PTHR47529">
    <property type="entry name" value="PEPTIDYL-PROLYL CIS-TRANS ISOMERASE D"/>
    <property type="match status" value="1"/>
</dbReference>
<evidence type="ECO:0000256" key="10">
    <source>
        <dbReference type="ARBA" id="ARBA00042775"/>
    </source>
</evidence>
<evidence type="ECO:0000259" key="13">
    <source>
        <dbReference type="PROSITE" id="PS50198"/>
    </source>
</evidence>